<keyword evidence="9" id="KW-0915">Sodium</keyword>
<dbReference type="PANTHER" id="PTHR11819:SF171">
    <property type="entry name" value="SODIUM_MYO-INOSITOL COTRANSPORTER 2"/>
    <property type="match status" value="1"/>
</dbReference>
<feature type="transmembrane region" description="Helical" evidence="22">
    <location>
        <begin position="39"/>
        <end position="55"/>
    </location>
</feature>
<evidence type="ECO:0000256" key="9">
    <source>
        <dbReference type="ARBA" id="ARBA00023053"/>
    </source>
</evidence>
<dbReference type="Ensembl" id="ENSEBUT00000002183.1">
    <property type="protein sequence ID" value="ENSEBUP00000001844.1"/>
    <property type="gene ID" value="ENSEBUG00000001494.1"/>
</dbReference>
<keyword evidence="6" id="KW-0053">Apoptosis</keyword>
<feature type="transmembrane region" description="Helical" evidence="22">
    <location>
        <begin position="460"/>
        <end position="482"/>
    </location>
</feature>
<feature type="transmembrane region" description="Helical" evidence="22">
    <location>
        <begin position="386"/>
        <end position="406"/>
    </location>
</feature>
<reference evidence="23" key="2">
    <citation type="submission" date="2025-09" db="UniProtKB">
        <authorList>
            <consortium name="Ensembl"/>
        </authorList>
    </citation>
    <scope>IDENTIFICATION</scope>
</reference>
<evidence type="ECO:0000256" key="20">
    <source>
        <dbReference type="ARBA" id="ARBA00045715"/>
    </source>
</evidence>
<feature type="transmembrane region" description="Helical" evidence="22">
    <location>
        <begin position="219"/>
        <end position="239"/>
    </location>
</feature>
<evidence type="ECO:0000256" key="16">
    <source>
        <dbReference type="ARBA" id="ARBA00036976"/>
    </source>
</evidence>
<evidence type="ECO:0000256" key="10">
    <source>
        <dbReference type="ARBA" id="ARBA00023065"/>
    </source>
</evidence>
<feature type="transmembrane region" description="Helical" evidence="22">
    <location>
        <begin position="489"/>
        <end position="511"/>
    </location>
</feature>
<evidence type="ECO:0000256" key="2">
    <source>
        <dbReference type="ARBA" id="ARBA00006434"/>
    </source>
</evidence>
<feature type="transmembrane region" description="Helical" evidence="22">
    <location>
        <begin position="185"/>
        <end position="212"/>
    </location>
</feature>
<keyword evidence="12" id="KW-0739">Sodium transport</keyword>
<evidence type="ECO:0000313" key="23">
    <source>
        <dbReference type="Ensembl" id="ENSEBUP00000001844.1"/>
    </source>
</evidence>
<dbReference type="GeneTree" id="ENSGT00940000157690"/>
<evidence type="ECO:0000256" key="4">
    <source>
        <dbReference type="ARBA" id="ARBA00022475"/>
    </source>
</evidence>
<dbReference type="NCBIfam" id="TIGR00813">
    <property type="entry name" value="sss"/>
    <property type="match status" value="1"/>
</dbReference>
<dbReference type="PANTHER" id="PTHR11819">
    <property type="entry name" value="SOLUTE CARRIER FAMILY 5"/>
    <property type="match status" value="1"/>
</dbReference>
<dbReference type="GO" id="GO:0005412">
    <property type="term" value="F:D-glucose:sodium symporter activity"/>
    <property type="evidence" value="ECO:0007669"/>
    <property type="project" value="TreeGrafter"/>
</dbReference>
<comment type="subcellular location">
    <subcellularLocation>
        <location evidence="1">Apical cell membrane</location>
        <topology evidence="1">Multi-pass membrane protein</topology>
    </subcellularLocation>
</comment>
<keyword evidence="4" id="KW-1003">Cell membrane</keyword>
<evidence type="ECO:0000313" key="24">
    <source>
        <dbReference type="Proteomes" id="UP000694388"/>
    </source>
</evidence>
<feature type="transmembrane region" description="Helical" evidence="22">
    <location>
        <begin position="318"/>
        <end position="339"/>
    </location>
</feature>
<dbReference type="GO" id="GO:0006915">
    <property type="term" value="P:apoptotic process"/>
    <property type="evidence" value="ECO:0007669"/>
    <property type="project" value="UniProtKB-KW"/>
</dbReference>
<evidence type="ECO:0000256" key="13">
    <source>
        <dbReference type="ARBA" id="ARBA00036654"/>
    </source>
</evidence>
<evidence type="ECO:0000256" key="8">
    <source>
        <dbReference type="ARBA" id="ARBA00022989"/>
    </source>
</evidence>
<evidence type="ECO:0000256" key="15">
    <source>
        <dbReference type="ARBA" id="ARBA00036849"/>
    </source>
</evidence>
<keyword evidence="8 22" id="KW-1133">Transmembrane helix</keyword>
<protein>
    <recommendedName>
        <fullName evidence="17">Sodium/myo-inositol cotransporter 2</fullName>
    </recommendedName>
    <alternativeName>
        <fullName evidence="19">Sodium/myo-inositol transporter 2</fullName>
    </alternativeName>
    <alternativeName>
        <fullName evidence="18">Solute carrier family 5 member 11</fullName>
    </alternativeName>
</protein>
<name>A0A8C4N6G8_EPTBU</name>
<evidence type="ECO:0000256" key="6">
    <source>
        <dbReference type="ARBA" id="ARBA00022703"/>
    </source>
</evidence>
<feature type="transmembrane region" description="Helical" evidence="22">
    <location>
        <begin position="115"/>
        <end position="132"/>
    </location>
</feature>
<comment type="catalytic activity">
    <reaction evidence="16">
        <text>D-xylose(out) + 2 Na(+)(out) = D-xylose(in) + 2 Na(+)(in)</text>
        <dbReference type="Rhea" id="RHEA:73367"/>
        <dbReference type="ChEBI" id="CHEBI:29101"/>
        <dbReference type="ChEBI" id="CHEBI:53455"/>
    </reaction>
</comment>
<evidence type="ECO:0000256" key="18">
    <source>
        <dbReference type="ARBA" id="ARBA00042834"/>
    </source>
</evidence>
<proteinExistence type="inferred from homology"/>
<accession>A0A8C4N6G8</accession>
<dbReference type="AlphaFoldDB" id="A0A8C4N6G8"/>
<feature type="transmembrane region" description="Helical" evidence="22">
    <location>
        <begin position="153"/>
        <end position="179"/>
    </location>
</feature>
<dbReference type="Proteomes" id="UP000694388">
    <property type="component" value="Unplaced"/>
</dbReference>
<comment type="catalytic activity">
    <reaction evidence="15">
        <text>1D-chiro-inositol(out) + 2 Na(+)(out) = 1D-chiro-inositol(in) + 2 Na(+)(in)</text>
        <dbReference type="Rhea" id="RHEA:73315"/>
        <dbReference type="ChEBI" id="CHEBI:27372"/>
        <dbReference type="ChEBI" id="CHEBI:29101"/>
    </reaction>
</comment>
<evidence type="ECO:0000256" key="11">
    <source>
        <dbReference type="ARBA" id="ARBA00023136"/>
    </source>
</evidence>
<evidence type="ECO:0000256" key="17">
    <source>
        <dbReference type="ARBA" id="ARBA00039861"/>
    </source>
</evidence>
<reference evidence="23" key="1">
    <citation type="submission" date="2025-08" db="UniProtKB">
        <authorList>
            <consortium name="Ensembl"/>
        </authorList>
    </citation>
    <scope>IDENTIFICATION</scope>
</reference>
<dbReference type="Gene3D" id="1.20.1730.10">
    <property type="entry name" value="Sodium/glucose cotransporter"/>
    <property type="match status" value="1"/>
</dbReference>
<dbReference type="Pfam" id="PF00474">
    <property type="entry name" value="SSF"/>
    <property type="match status" value="1"/>
</dbReference>
<comment type="catalytic activity">
    <reaction evidence="13">
        <text>myo-inositol(out) + 2 Na(+)(out) = myo-inositol(in) + 2 Na(+)(in)</text>
        <dbReference type="Rhea" id="RHEA:72987"/>
        <dbReference type="ChEBI" id="CHEBI:17268"/>
        <dbReference type="ChEBI" id="CHEBI:29101"/>
    </reaction>
</comment>
<comment type="similarity">
    <text evidence="2 21">Belongs to the sodium:solute symporter (SSF) (TC 2.A.21) family.</text>
</comment>
<evidence type="ECO:0000256" key="5">
    <source>
        <dbReference type="ARBA" id="ARBA00022692"/>
    </source>
</evidence>
<evidence type="ECO:0000256" key="1">
    <source>
        <dbReference type="ARBA" id="ARBA00004424"/>
    </source>
</evidence>
<dbReference type="PROSITE" id="PS50283">
    <property type="entry name" value="NA_SOLUT_SYMP_3"/>
    <property type="match status" value="1"/>
</dbReference>
<feature type="transmembrane region" description="Helical" evidence="22">
    <location>
        <begin position="427"/>
        <end position="448"/>
    </location>
</feature>
<comment type="catalytic activity">
    <reaction evidence="14">
        <text>D-glucose(out) + 2 Na(+)(out) = D-glucose(in) + 2 Na(+)(in)</text>
        <dbReference type="Rhea" id="RHEA:70495"/>
        <dbReference type="ChEBI" id="CHEBI:4167"/>
        <dbReference type="ChEBI" id="CHEBI:29101"/>
    </reaction>
</comment>
<dbReference type="InterPro" id="IPR001734">
    <property type="entry name" value="Na/solute_symporter"/>
</dbReference>
<dbReference type="InterPro" id="IPR038377">
    <property type="entry name" value="Na/Glc_symporter_sf"/>
</dbReference>
<evidence type="ECO:0000256" key="22">
    <source>
        <dbReference type="SAM" id="Phobius"/>
    </source>
</evidence>
<keyword evidence="5 22" id="KW-0812">Transmembrane</keyword>
<evidence type="ECO:0000256" key="7">
    <source>
        <dbReference type="ARBA" id="ARBA00022847"/>
    </source>
</evidence>
<evidence type="ECO:0000256" key="19">
    <source>
        <dbReference type="ARBA" id="ARBA00043206"/>
    </source>
</evidence>
<evidence type="ECO:0000256" key="3">
    <source>
        <dbReference type="ARBA" id="ARBA00022448"/>
    </source>
</evidence>
<evidence type="ECO:0000256" key="14">
    <source>
        <dbReference type="ARBA" id="ARBA00036672"/>
    </source>
</evidence>
<feature type="transmembrane region" description="Helical" evidence="22">
    <location>
        <begin position="531"/>
        <end position="551"/>
    </location>
</feature>
<evidence type="ECO:0000256" key="21">
    <source>
        <dbReference type="RuleBase" id="RU362091"/>
    </source>
</evidence>
<sequence>MDATIVTLDTSTMATPEMSSAGPTIPASEHVHHMTVSDISVLVLYFIFVLLVGLWSMWRTKRDTVEGYFLAGKDMVWWPVGASLFASNVGSGHFMGLAGSGAASGIAVGAYELNGMFIVLLLAWVFLPIYIASRVTTMPEYLHARFGGCRLRLYIATMYLFIYIFTKISVDMYAGAVFIQQALRWSLYPSVCVLLAVTVVYTVGGGLAAVIYTDALQTVIMFCGALVLMTISFVEVGGYKGLLEKYPNSTPTIRDTNTSCGLPRSDAFHIFRDARTADFPWPGVLIGMTIPSVWYWCSDQVIVQRSLSARNLLHAKGGSLFASVMKVLPLFMMVMTGMISRVLYPDEVACADSAECERICGNPVGCTDIAYPKLVMELLPSGLRGLMLAVMLAALMSSLTSVFNSASTLFTMDMWSAWRPHATQWELMIVGRTFVIFLVAVSVLWMPIVQEAQGGQLFVYIQAVSSYLQPPIASVFILACFWSRTNESGAFWGLMVGLVAGVARMIIDLVFPEPNCGMPDFAPPGLRLHYLYFSIVAGMLAAVTTILVSLATTSPSKEELGGLLWSTRYKPLTRKLNHHDQPPDGLGDVDNKNGVKMLELTVDDNSHTSGHGIAQCWKTSFLWFCGLNSSTQSSTQAQSEPVQLPVGLREYEGNPLYHKYLNIAALLWMCVGIFLWGFFA</sequence>
<feature type="transmembrane region" description="Helical" evidence="22">
    <location>
        <begin position="76"/>
        <end position="95"/>
    </location>
</feature>
<keyword evidence="24" id="KW-1185">Reference proteome</keyword>
<feature type="transmembrane region" description="Helical" evidence="22">
    <location>
        <begin position="279"/>
        <end position="297"/>
    </location>
</feature>
<keyword evidence="3" id="KW-0813">Transport</keyword>
<keyword evidence="7" id="KW-0769">Symport</keyword>
<keyword evidence="11 22" id="KW-0472">Membrane</keyword>
<comment type="function">
    <text evidence="20">Involved in the sodium-dependent cotransport of myo-inositol (MI) with a Na(+):MI stoichiometry of 2:1. Exclusively responsible for apical MI transport and absorption in intestine. Can also transport D-chiro-inositol (DCI) but not L-fucose. Exhibits stereospecific cotransport of both D-glucose and D-xylose. May induce apoptosis through the TNF-alpha, PDCD1 pathway. May play a role in the regulation of MI concentration in serum, involving reabsorption in at least the proximal tubule of the kidney.</text>
</comment>
<organism evidence="23 24">
    <name type="scientific">Eptatretus burgeri</name>
    <name type="common">Inshore hagfish</name>
    <dbReference type="NCBI Taxonomy" id="7764"/>
    <lineage>
        <taxon>Eukaryota</taxon>
        <taxon>Metazoa</taxon>
        <taxon>Chordata</taxon>
        <taxon>Craniata</taxon>
        <taxon>Vertebrata</taxon>
        <taxon>Cyclostomata</taxon>
        <taxon>Myxini</taxon>
        <taxon>Myxiniformes</taxon>
        <taxon>Myxinidae</taxon>
        <taxon>Eptatretinae</taxon>
        <taxon>Eptatretus</taxon>
    </lineage>
</organism>
<dbReference type="GO" id="GO:0016324">
    <property type="term" value="C:apical plasma membrane"/>
    <property type="evidence" value="ECO:0007669"/>
    <property type="project" value="UniProtKB-SubCell"/>
</dbReference>
<feature type="transmembrane region" description="Helical" evidence="22">
    <location>
        <begin position="660"/>
        <end position="679"/>
    </location>
</feature>
<keyword evidence="10" id="KW-0406">Ion transport</keyword>
<evidence type="ECO:0000256" key="12">
    <source>
        <dbReference type="ARBA" id="ARBA00023201"/>
    </source>
</evidence>